<dbReference type="GO" id="GO:0016987">
    <property type="term" value="F:sigma factor activity"/>
    <property type="evidence" value="ECO:0007669"/>
    <property type="project" value="UniProtKB-KW"/>
</dbReference>
<dbReference type="InterPro" id="IPR007627">
    <property type="entry name" value="RNA_pol_sigma70_r2"/>
</dbReference>
<dbReference type="CDD" id="cd06171">
    <property type="entry name" value="Sigma70_r4"/>
    <property type="match status" value="1"/>
</dbReference>
<dbReference type="Gene3D" id="1.10.10.10">
    <property type="entry name" value="Winged helix-like DNA-binding domain superfamily/Winged helix DNA-binding domain"/>
    <property type="match status" value="1"/>
</dbReference>
<proteinExistence type="inferred from homology"/>
<dbReference type="SUPFAM" id="SSF88659">
    <property type="entry name" value="Sigma3 and sigma4 domains of RNA polymerase sigma factors"/>
    <property type="match status" value="1"/>
</dbReference>
<dbReference type="InterPro" id="IPR013324">
    <property type="entry name" value="RNA_pol_sigma_r3/r4-like"/>
</dbReference>
<dbReference type="InterPro" id="IPR014284">
    <property type="entry name" value="RNA_pol_sigma-70_dom"/>
</dbReference>
<evidence type="ECO:0000313" key="6">
    <source>
        <dbReference type="EMBL" id="BDI31297.1"/>
    </source>
</evidence>
<dbReference type="GO" id="GO:0006352">
    <property type="term" value="P:DNA-templated transcription initiation"/>
    <property type="evidence" value="ECO:0007669"/>
    <property type="project" value="InterPro"/>
</dbReference>
<name>A0A402CYQ0_9BACT</name>
<comment type="similarity">
    <text evidence="1">Belongs to the sigma-70 factor family. ECF subfamily.</text>
</comment>
<dbReference type="InterPro" id="IPR013325">
    <property type="entry name" value="RNA_pol_sigma_r2"/>
</dbReference>
<protein>
    <submittedName>
        <fullName evidence="6">ECF RNA polymerase sigma factor SigW</fullName>
    </submittedName>
</protein>
<dbReference type="FunCoup" id="A0A402CYQ0">
    <property type="interactions" value="311"/>
</dbReference>
<reference evidence="6 7" key="1">
    <citation type="journal article" date="2019" name="Int. J. Syst. Evol. Microbiol.">
        <title>Capsulimonas corticalis gen. nov., sp. nov., an aerobic capsulated bacterium, of a novel bacterial order, Capsulimonadales ord. nov., of the class Armatimonadia of the phylum Armatimonadetes.</title>
        <authorList>
            <person name="Li J."/>
            <person name="Kudo C."/>
            <person name="Tonouchi A."/>
        </authorList>
    </citation>
    <scope>NUCLEOTIDE SEQUENCE [LARGE SCALE GENOMIC DNA]</scope>
    <source>
        <strain evidence="6 7">AX-7</strain>
    </source>
</reference>
<evidence type="ECO:0000256" key="5">
    <source>
        <dbReference type="ARBA" id="ARBA00023163"/>
    </source>
</evidence>
<accession>A0A402CYQ0</accession>
<dbReference type="Pfam" id="PF08281">
    <property type="entry name" value="Sigma70_r4_2"/>
    <property type="match status" value="1"/>
</dbReference>
<dbReference type="PANTHER" id="PTHR43133">
    <property type="entry name" value="RNA POLYMERASE ECF-TYPE SIGMA FACTO"/>
    <property type="match status" value="1"/>
</dbReference>
<dbReference type="InterPro" id="IPR013249">
    <property type="entry name" value="RNA_pol_sigma70_r4_t2"/>
</dbReference>
<keyword evidence="7" id="KW-1185">Reference proteome</keyword>
<dbReference type="InterPro" id="IPR036388">
    <property type="entry name" value="WH-like_DNA-bd_sf"/>
</dbReference>
<keyword evidence="3" id="KW-0731">Sigma factor</keyword>
<dbReference type="Gene3D" id="1.10.1740.10">
    <property type="match status" value="1"/>
</dbReference>
<evidence type="ECO:0000256" key="1">
    <source>
        <dbReference type="ARBA" id="ARBA00010641"/>
    </source>
</evidence>
<keyword evidence="4" id="KW-0238">DNA-binding</keyword>
<dbReference type="Pfam" id="PF04542">
    <property type="entry name" value="Sigma70_r2"/>
    <property type="match status" value="1"/>
</dbReference>
<evidence type="ECO:0000256" key="3">
    <source>
        <dbReference type="ARBA" id="ARBA00023082"/>
    </source>
</evidence>
<dbReference type="KEGG" id="ccot:CCAX7_33480"/>
<gene>
    <name evidence="6" type="primary">sigW</name>
    <name evidence="6" type="ORF">CCAX7_33480</name>
</gene>
<dbReference type="InterPro" id="IPR039425">
    <property type="entry name" value="RNA_pol_sigma-70-like"/>
</dbReference>
<dbReference type="Proteomes" id="UP000287394">
    <property type="component" value="Chromosome"/>
</dbReference>
<dbReference type="PANTHER" id="PTHR43133:SF8">
    <property type="entry name" value="RNA POLYMERASE SIGMA FACTOR HI_1459-RELATED"/>
    <property type="match status" value="1"/>
</dbReference>
<evidence type="ECO:0000313" key="7">
    <source>
        <dbReference type="Proteomes" id="UP000287394"/>
    </source>
</evidence>
<evidence type="ECO:0000256" key="4">
    <source>
        <dbReference type="ARBA" id="ARBA00023125"/>
    </source>
</evidence>
<dbReference type="EMBL" id="AP025739">
    <property type="protein sequence ID" value="BDI31297.1"/>
    <property type="molecule type" value="Genomic_DNA"/>
</dbReference>
<organism evidence="6 7">
    <name type="scientific">Capsulimonas corticalis</name>
    <dbReference type="NCBI Taxonomy" id="2219043"/>
    <lineage>
        <taxon>Bacteria</taxon>
        <taxon>Bacillati</taxon>
        <taxon>Armatimonadota</taxon>
        <taxon>Armatimonadia</taxon>
        <taxon>Capsulimonadales</taxon>
        <taxon>Capsulimonadaceae</taxon>
        <taxon>Capsulimonas</taxon>
    </lineage>
</organism>
<evidence type="ECO:0000256" key="2">
    <source>
        <dbReference type="ARBA" id="ARBA00023015"/>
    </source>
</evidence>
<dbReference type="NCBIfam" id="TIGR02937">
    <property type="entry name" value="sigma70-ECF"/>
    <property type="match status" value="1"/>
</dbReference>
<keyword evidence="5" id="KW-0804">Transcription</keyword>
<dbReference type="AlphaFoldDB" id="A0A402CYQ0"/>
<sequence length="197" mass="22849">MHAGYADAALIERCRRRDEAAFAEVVARYKTKIYNYVCRMMGNDDDAEDITQEVFIRMYQSLGTFRQQSSLNTWVFRIASNLCIDQFRRRKKHQAIAYSLDDTDDSGDKAGLEREVPDATYEPQRLLANSEMSAQIDLALTHLPDKLRAVVLLYDLEELSYEEIARVLEIPVGTVKSRLFNARLQLRKRLSDYLNQE</sequence>
<keyword evidence="2" id="KW-0805">Transcription regulation</keyword>
<dbReference type="SUPFAM" id="SSF88946">
    <property type="entry name" value="Sigma2 domain of RNA polymerase sigma factors"/>
    <property type="match status" value="1"/>
</dbReference>
<dbReference type="GO" id="GO:0003677">
    <property type="term" value="F:DNA binding"/>
    <property type="evidence" value="ECO:0007669"/>
    <property type="project" value="UniProtKB-KW"/>
</dbReference>